<evidence type="ECO:0000313" key="2">
    <source>
        <dbReference type="Proteomes" id="UP001153678"/>
    </source>
</evidence>
<dbReference type="AlphaFoldDB" id="A0A9W4TE40"/>
<evidence type="ECO:0000313" key="1">
    <source>
        <dbReference type="EMBL" id="CAI2200140.1"/>
    </source>
</evidence>
<comment type="caution">
    <text evidence="1">The sequence shown here is derived from an EMBL/GenBank/DDBJ whole genome shotgun (WGS) entry which is preliminary data.</text>
</comment>
<protein>
    <submittedName>
        <fullName evidence="1">6095_t:CDS:1</fullName>
    </submittedName>
</protein>
<keyword evidence="2" id="KW-1185">Reference proteome</keyword>
<proteinExistence type="predicted"/>
<accession>A0A9W4TE40</accession>
<feature type="non-terminal residue" evidence="1">
    <location>
        <position position="1"/>
    </location>
</feature>
<reference evidence="1" key="1">
    <citation type="submission" date="2022-08" db="EMBL/GenBank/DDBJ databases">
        <authorList>
            <person name="Kallberg Y."/>
            <person name="Tangrot J."/>
            <person name="Rosling A."/>
        </authorList>
    </citation>
    <scope>NUCLEOTIDE SEQUENCE</scope>
    <source>
        <strain evidence="1">Wild A</strain>
    </source>
</reference>
<dbReference type="OrthoDB" id="2313290at2759"/>
<name>A0A9W4TE40_9GLOM</name>
<organism evidence="1 2">
    <name type="scientific">Funneliformis geosporum</name>
    <dbReference type="NCBI Taxonomy" id="1117311"/>
    <lineage>
        <taxon>Eukaryota</taxon>
        <taxon>Fungi</taxon>
        <taxon>Fungi incertae sedis</taxon>
        <taxon>Mucoromycota</taxon>
        <taxon>Glomeromycotina</taxon>
        <taxon>Glomeromycetes</taxon>
        <taxon>Glomerales</taxon>
        <taxon>Glomeraceae</taxon>
        <taxon>Funneliformis</taxon>
    </lineage>
</organism>
<gene>
    <name evidence="1" type="ORF">FWILDA_LOCUS19423</name>
</gene>
<dbReference type="Proteomes" id="UP001153678">
    <property type="component" value="Unassembled WGS sequence"/>
</dbReference>
<dbReference type="EMBL" id="CAMKVN010023451">
    <property type="protein sequence ID" value="CAI2200140.1"/>
    <property type="molecule type" value="Genomic_DNA"/>
</dbReference>
<sequence>KESSDLIKESNKKKEKLSTNIIPKESNLTEDRTKVATNIMLISQKHHCNEYERPCYINGSNYLQLIPQHLNT</sequence>